<dbReference type="GO" id="GO:0044423">
    <property type="term" value="C:virion component"/>
    <property type="evidence" value="ECO:0007669"/>
    <property type="project" value="UniProtKB-KW"/>
</dbReference>
<dbReference type="InterPro" id="IPR020991">
    <property type="entry name" value="Connector_podovirus"/>
</dbReference>
<evidence type="ECO:0000256" key="3">
    <source>
        <dbReference type="ARBA" id="ARBA00022612"/>
    </source>
</evidence>
<evidence type="ECO:0000256" key="1">
    <source>
        <dbReference type="ARBA" id="ARBA00004328"/>
    </source>
</evidence>
<dbReference type="Pfam" id="PF12236">
    <property type="entry name" value="Head-tail_con"/>
    <property type="match status" value="1"/>
</dbReference>
<proteinExistence type="predicted"/>
<comment type="subcellular location">
    <subcellularLocation>
        <location evidence="1">Virion</location>
    </subcellularLocation>
</comment>
<keyword evidence="6" id="KW-1160">Virus entry into host cell</keyword>
<reference evidence="7" key="1">
    <citation type="journal article" date="2015" name="Nature">
        <title>Complex archaea that bridge the gap between prokaryotes and eukaryotes.</title>
        <authorList>
            <person name="Spang A."/>
            <person name="Saw J.H."/>
            <person name="Jorgensen S.L."/>
            <person name="Zaremba-Niedzwiedzka K."/>
            <person name="Martijn J."/>
            <person name="Lind A.E."/>
            <person name="van Eijk R."/>
            <person name="Schleper C."/>
            <person name="Guy L."/>
            <person name="Ettema T.J."/>
        </authorList>
    </citation>
    <scope>NUCLEOTIDE SEQUENCE</scope>
</reference>
<accession>A0A0F9R200</accession>
<evidence type="ECO:0000256" key="4">
    <source>
        <dbReference type="ARBA" id="ARBA00022844"/>
    </source>
</evidence>
<comment type="caution">
    <text evidence="7">The sequence shown here is derived from an EMBL/GenBank/DDBJ whole genome shotgun (WGS) entry which is preliminary data.</text>
</comment>
<feature type="non-terminal residue" evidence="7">
    <location>
        <position position="503"/>
    </location>
</feature>
<keyword evidence="5" id="KW-0231">Viral genome packaging</keyword>
<gene>
    <name evidence="7" type="ORF">LCGC14_0947300</name>
</gene>
<evidence type="ECO:0000256" key="2">
    <source>
        <dbReference type="ARBA" id="ARBA00022595"/>
    </source>
</evidence>
<protein>
    <submittedName>
        <fullName evidence="7">Uncharacterized protein</fullName>
    </submittedName>
</protein>
<name>A0A0F9R200_9ZZZZ</name>
<sequence>MNAKEIRARFNVLVSLRKTVEDVWEVINHLVVPFRGDFFREITTEHAVTWRDNREIFDSTAVDAANTLAASIHGSLTSPAIRWFELAYRDLVLNGIKEAREWLENGAHKCFLALQDSNFNLEANETYLDLVSYGTSAIIEEVEEKNGEFKKLIFQSVPVEETWFEQDHTGQAYRFYRRFMWTPVQIITKFGDKVPQTIKDKAKTPQGMDVKEAVIMCIYPRENKQDANVSKILAPKQRPYGMKYILHKDASRLGEEGGYYEFPAFIPRWRKTSKSMWGHGPAMIALPDILTINQLVELILKATEKVVDPATMVSERGLLSDLDLEPAGMTVVRDIEKSMKPYESGAKFDVSQLQREELKRSIRSIFFVDQLELKESPAMTATEVQTRYELMQRLLGPTLGRLQSDYLDPLVQRTFNILYRAGELGEPPGVVFEHSSELDIIYTGPLVRAQRADIAQGVTRWVASVAELGQIEPKVLDVPDWDAIVKELGSLEGVPAKLMNSDK</sequence>
<dbReference type="AlphaFoldDB" id="A0A0F9R200"/>
<evidence type="ECO:0000256" key="5">
    <source>
        <dbReference type="ARBA" id="ARBA00023219"/>
    </source>
</evidence>
<organism evidence="7">
    <name type="scientific">marine sediment metagenome</name>
    <dbReference type="NCBI Taxonomy" id="412755"/>
    <lineage>
        <taxon>unclassified sequences</taxon>
        <taxon>metagenomes</taxon>
        <taxon>ecological metagenomes</taxon>
    </lineage>
</organism>
<dbReference type="GO" id="GO:0046718">
    <property type="term" value="P:symbiont entry into host cell"/>
    <property type="evidence" value="ECO:0007669"/>
    <property type="project" value="UniProtKB-KW"/>
</dbReference>
<keyword evidence="3" id="KW-1188">Viral release from host cell</keyword>
<keyword evidence="4" id="KW-0946">Virion</keyword>
<keyword evidence="2" id="KW-1162">Viral penetration into host cytoplasm</keyword>
<evidence type="ECO:0000256" key="6">
    <source>
        <dbReference type="ARBA" id="ARBA00023296"/>
    </source>
</evidence>
<evidence type="ECO:0000313" key="7">
    <source>
        <dbReference type="EMBL" id="KKN19301.1"/>
    </source>
</evidence>
<dbReference type="EMBL" id="LAZR01003349">
    <property type="protein sequence ID" value="KKN19301.1"/>
    <property type="molecule type" value="Genomic_DNA"/>
</dbReference>